<evidence type="ECO:0000313" key="1">
    <source>
        <dbReference type="EMBL" id="KAK5883136.1"/>
    </source>
</evidence>
<sequence length="142" mass="15882">MTLSSVPSREEEVEDWNKWKVSHMLKLRPRSGAAMLFDMSHLKMCRVMIFCGALYAVLIPCSGNSTATVVVRFSVPEDHHICLQCGGSDSSDVVWTHRDRKVLVSRQGSYETNKDPQRYHLLSDGGLCLLRLDDSDGGGLQL</sequence>
<proteinExistence type="predicted"/>
<name>A0AAN8BDG5_9TELE</name>
<evidence type="ECO:0000313" key="2">
    <source>
        <dbReference type="Proteomes" id="UP001335648"/>
    </source>
</evidence>
<protein>
    <submittedName>
        <fullName evidence="1">Uncharacterized protein</fullName>
    </submittedName>
</protein>
<organism evidence="1 2">
    <name type="scientific">Champsocephalus esox</name>
    <name type="common">pike icefish</name>
    <dbReference type="NCBI Taxonomy" id="159716"/>
    <lineage>
        <taxon>Eukaryota</taxon>
        <taxon>Metazoa</taxon>
        <taxon>Chordata</taxon>
        <taxon>Craniata</taxon>
        <taxon>Vertebrata</taxon>
        <taxon>Euteleostomi</taxon>
        <taxon>Actinopterygii</taxon>
        <taxon>Neopterygii</taxon>
        <taxon>Teleostei</taxon>
        <taxon>Neoteleostei</taxon>
        <taxon>Acanthomorphata</taxon>
        <taxon>Eupercaria</taxon>
        <taxon>Perciformes</taxon>
        <taxon>Notothenioidei</taxon>
        <taxon>Channichthyidae</taxon>
        <taxon>Champsocephalus</taxon>
    </lineage>
</organism>
<dbReference type="EMBL" id="JAULUE010002061">
    <property type="protein sequence ID" value="KAK5883136.1"/>
    <property type="molecule type" value="Genomic_DNA"/>
</dbReference>
<comment type="caution">
    <text evidence="1">The sequence shown here is derived from an EMBL/GenBank/DDBJ whole genome shotgun (WGS) entry which is preliminary data.</text>
</comment>
<accession>A0AAN8BDG5</accession>
<reference evidence="1 2" key="1">
    <citation type="journal article" date="2023" name="Mol. Biol. Evol.">
        <title>Genomics of Secondarily Temperate Adaptation in the Only Non-Antarctic Icefish.</title>
        <authorList>
            <person name="Rivera-Colon A.G."/>
            <person name="Rayamajhi N."/>
            <person name="Minhas B.F."/>
            <person name="Madrigal G."/>
            <person name="Bilyk K.T."/>
            <person name="Yoon V."/>
            <person name="Hune M."/>
            <person name="Gregory S."/>
            <person name="Cheng C.H.C."/>
            <person name="Catchen J.M."/>
        </authorList>
    </citation>
    <scope>NUCLEOTIDE SEQUENCE [LARGE SCALE GENOMIC DNA]</scope>
    <source>
        <strain evidence="1">JC2023a</strain>
    </source>
</reference>
<keyword evidence="2" id="KW-1185">Reference proteome</keyword>
<dbReference type="AlphaFoldDB" id="A0AAN8BDG5"/>
<gene>
    <name evidence="1" type="ORF">CesoFtcFv8_019498</name>
</gene>
<dbReference type="Proteomes" id="UP001335648">
    <property type="component" value="Unassembled WGS sequence"/>
</dbReference>